<dbReference type="KEGG" id="hyh:D3Y59_17040"/>
<gene>
    <name evidence="2" type="ORF">D3Y59_17040</name>
</gene>
<dbReference type="NCBIfam" id="TIGR04514">
    <property type="entry name" value="GWxTD_dom"/>
    <property type="match status" value="1"/>
</dbReference>
<name>A0A3B7R3D2_9BACT</name>
<evidence type="ECO:0000259" key="1">
    <source>
        <dbReference type="Pfam" id="PF20094"/>
    </source>
</evidence>
<evidence type="ECO:0000313" key="3">
    <source>
        <dbReference type="Proteomes" id="UP000262802"/>
    </source>
</evidence>
<dbReference type="OrthoDB" id="9814412at2"/>
<dbReference type="InterPro" id="IPR030959">
    <property type="entry name" value="GWxTD_dom"/>
</dbReference>
<dbReference type="AlphaFoldDB" id="A0A3B7R3D2"/>
<dbReference type="EMBL" id="CP032317">
    <property type="protein sequence ID" value="AYA38604.1"/>
    <property type="molecule type" value="Genomic_DNA"/>
</dbReference>
<accession>A0A3B7R3D2</accession>
<protein>
    <submittedName>
        <fullName evidence="2">GWxTD domain-containing protein</fullName>
    </submittedName>
</protein>
<dbReference type="Proteomes" id="UP000262802">
    <property type="component" value="Chromosome"/>
</dbReference>
<sequence length="407" mass="46076">MRVLLVLLQLLVSAAAVGQRLPVLNRLNLAGLYQTQQHAVAEARREGDSLRLYVRLPSSSGLYSPRQPLRVVAWANYDARQPVWQDTVRQRGPQHRDPEQPVWIDFCVPAAALQSAKLLAVWPSTAIPDSPGAAAWLVLTPEVLNRPFVLTDSSNQPLLRRYLLANEVVQVDCYGPDRPATLRRFADDFAPALPPHTNPAVQGPSSRTLSAREVTELRAGQWLRIAEPGLYTLQVANAAPMGLLVQPPLFPEMRTATELIEPLRYLSTTAERERLLRADSPKRAVDLFWLRAAADQQPVARQLIRTFYGRVADANRLFSAHKPGWMTDRGLLYVVLGPPERVLRTSTEERWEYLDPVQGGPYVFRPKPSTFATEYYELVRRPEYEWLWFRAVEQWRKGLTVPQGAAR</sequence>
<dbReference type="Pfam" id="PF20094">
    <property type="entry name" value="GWxTD_dom"/>
    <property type="match status" value="1"/>
</dbReference>
<proteinExistence type="predicted"/>
<keyword evidence="3" id="KW-1185">Reference proteome</keyword>
<feature type="domain" description="GWxTD" evidence="1">
    <location>
        <begin position="229"/>
        <end position="397"/>
    </location>
</feature>
<organism evidence="2 3">
    <name type="scientific">Hymenobacter oligotrophus</name>
    <dbReference type="NCBI Taxonomy" id="2319843"/>
    <lineage>
        <taxon>Bacteria</taxon>
        <taxon>Pseudomonadati</taxon>
        <taxon>Bacteroidota</taxon>
        <taxon>Cytophagia</taxon>
        <taxon>Cytophagales</taxon>
        <taxon>Hymenobacteraceae</taxon>
        <taxon>Hymenobacter</taxon>
    </lineage>
</organism>
<evidence type="ECO:0000313" key="2">
    <source>
        <dbReference type="EMBL" id="AYA38604.1"/>
    </source>
</evidence>
<reference evidence="2 3" key="1">
    <citation type="submission" date="2018-09" db="EMBL/GenBank/DDBJ databases">
        <title>Hymenobacter medium sp. nov., isolated from R2A medium.</title>
        <authorList>
            <person name="Yingchao G."/>
        </authorList>
    </citation>
    <scope>NUCLEOTIDE SEQUENCE [LARGE SCALE GENOMIC DNA]</scope>
    <source>
        <strain evidence="3">sh-6</strain>
    </source>
</reference>